<feature type="compositionally biased region" description="Polar residues" evidence="1">
    <location>
        <begin position="34"/>
        <end position="47"/>
    </location>
</feature>
<name>A0A7X3K5W3_9BURK</name>
<evidence type="ECO:0000256" key="1">
    <source>
        <dbReference type="SAM" id="MobiDB-lite"/>
    </source>
</evidence>
<dbReference type="AlphaFoldDB" id="A0A7X3K5W3"/>
<comment type="caution">
    <text evidence="2">The sequence shown here is derived from an EMBL/GenBank/DDBJ whole genome shotgun (WGS) entry which is preliminary data.</text>
</comment>
<accession>A0A7X3K5W3</accession>
<dbReference type="EMBL" id="WSES01000001">
    <property type="protein sequence ID" value="MVW58757.1"/>
    <property type="molecule type" value="Genomic_DNA"/>
</dbReference>
<dbReference type="RefSeq" id="WP_156403969.1">
    <property type="nucleotide sequence ID" value="NZ_WSES01000001.1"/>
</dbReference>
<gene>
    <name evidence="2" type="ORF">GPY61_02320</name>
</gene>
<proteinExistence type="predicted"/>
<evidence type="ECO:0000313" key="2">
    <source>
        <dbReference type="EMBL" id="MVW58757.1"/>
    </source>
</evidence>
<sequence>MAAYVIATPTPGVAKTTMPRPSSTPSSGSATTSVFSTASQRILANGL</sequence>
<feature type="region of interest" description="Disordered" evidence="1">
    <location>
        <begin position="1"/>
        <end position="47"/>
    </location>
</feature>
<organism evidence="2 3">
    <name type="scientific">Massilia cellulosiltytica</name>
    <dbReference type="NCBI Taxonomy" id="2683234"/>
    <lineage>
        <taxon>Bacteria</taxon>
        <taxon>Pseudomonadati</taxon>
        <taxon>Pseudomonadota</taxon>
        <taxon>Betaproteobacteria</taxon>
        <taxon>Burkholderiales</taxon>
        <taxon>Oxalobacteraceae</taxon>
        <taxon>Telluria group</taxon>
        <taxon>Massilia</taxon>
    </lineage>
</organism>
<reference evidence="2 3" key="1">
    <citation type="submission" date="2019-12" db="EMBL/GenBank/DDBJ databases">
        <authorList>
            <person name="Li C."/>
            <person name="Zhao J."/>
        </authorList>
    </citation>
    <scope>NUCLEOTIDE SEQUENCE [LARGE SCALE GENOMIC DNA]</scope>
    <source>
        <strain evidence="2 3">NEAU-DD11</strain>
    </source>
</reference>
<protein>
    <submittedName>
        <fullName evidence="2">Uncharacterized protein</fullName>
    </submittedName>
</protein>
<dbReference type="Proteomes" id="UP000443353">
    <property type="component" value="Unassembled WGS sequence"/>
</dbReference>
<feature type="compositionally biased region" description="Low complexity" evidence="1">
    <location>
        <begin position="16"/>
        <end position="33"/>
    </location>
</feature>
<keyword evidence="3" id="KW-1185">Reference proteome</keyword>
<evidence type="ECO:0000313" key="3">
    <source>
        <dbReference type="Proteomes" id="UP000443353"/>
    </source>
</evidence>